<dbReference type="SUPFAM" id="SSF54909">
    <property type="entry name" value="Dimeric alpha+beta barrel"/>
    <property type="match status" value="1"/>
</dbReference>
<evidence type="ECO:0000256" key="4">
    <source>
        <dbReference type="ARBA" id="ARBA00022723"/>
    </source>
</evidence>
<evidence type="ECO:0000256" key="2">
    <source>
        <dbReference type="ARBA" id="ARBA00022559"/>
    </source>
</evidence>
<dbReference type="InterPro" id="IPR049509">
    <property type="entry name" value="DyP_N"/>
</dbReference>
<keyword evidence="2" id="KW-0575">Peroxidase</keyword>
<evidence type="ECO:0000256" key="3">
    <source>
        <dbReference type="ARBA" id="ARBA00022617"/>
    </source>
</evidence>
<evidence type="ECO:0000259" key="10">
    <source>
        <dbReference type="Pfam" id="PF21105"/>
    </source>
</evidence>
<dbReference type="Pfam" id="PF21105">
    <property type="entry name" value="DyP_N"/>
    <property type="match status" value="1"/>
</dbReference>
<dbReference type="GO" id="GO:0020037">
    <property type="term" value="F:heme binding"/>
    <property type="evidence" value="ECO:0007669"/>
    <property type="project" value="InterPro"/>
</dbReference>
<evidence type="ECO:0000313" key="12">
    <source>
        <dbReference type="Proteomes" id="UP000011761"/>
    </source>
</evidence>
<feature type="domain" description="DyP dimeric alpha+beta barrel" evidence="10">
    <location>
        <begin position="11"/>
        <end position="179"/>
    </location>
</feature>
<sequence length="480" mass="51931">MGSTDSLNLDNIQGDILGDGLPKLSETFLFFTINDPRSFCQRLNQVSNEIASTTHVKDLRSGIANNAGGGIVPAVGANIAFSCHGLQKVTCSQASDLNTQDPAFDAGMKAGAASLADPLRSGSSDPAWEDVYLHPENVHGVILAAGSDDGICSQKLQTIMSIFGPSAGEVHRVSGKVRPGEMKGHEHFGYMDGVSQPAVQGIDTATPGQDIVSHGTFICGRNGDRFASQRPAWMIDGSFLCFRKLQQNVQDWNKFLVDASNQLGTWSDQLGSRLVGRWKSGCPIQLSPDFDDRNLAADPNRVNKFDFDSISNDFRCPMGAHIRKTNPRGDLGRATVNQFRILRRGIPYGNEVDADPTGERGLLFVCYQSNISQGFKFIQETWANQAVFASEGAGVDAIMGQSNSQKTINMRGLYPQDASRPLALSGINRFVVPKGGEYFFSPSMSALKTTLSTVREHGCTHQVGNHRSKATVPSITCHTQ</sequence>
<dbReference type="EMBL" id="KB445551">
    <property type="protein sequence ID" value="EMC99592.1"/>
    <property type="molecule type" value="Genomic_DNA"/>
</dbReference>
<proteinExistence type="inferred from homology"/>
<evidence type="ECO:0000256" key="8">
    <source>
        <dbReference type="ARBA" id="ARBA00025737"/>
    </source>
</evidence>
<dbReference type="Pfam" id="PF20628">
    <property type="entry name" value="Dyp_perox_C"/>
    <property type="match status" value="1"/>
</dbReference>
<dbReference type="InterPro" id="IPR006314">
    <property type="entry name" value="Dyp_peroxidase"/>
</dbReference>
<dbReference type="OMA" id="WINNANF"/>
<dbReference type="KEGG" id="bcom:BAUCODRAFT_571758"/>
<feature type="domain" description="Dyp-type peroxidase C-terminal" evidence="9">
    <location>
        <begin position="226"/>
        <end position="383"/>
    </location>
</feature>
<accession>M2LY18</accession>
<dbReference type="RefSeq" id="XP_007673233.1">
    <property type="nucleotide sequence ID" value="XM_007675043.1"/>
</dbReference>
<dbReference type="GO" id="GO:0005829">
    <property type="term" value="C:cytosol"/>
    <property type="evidence" value="ECO:0007669"/>
    <property type="project" value="TreeGrafter"/>
</dbReference>
<comment type="cofactor">
    <cofactor evidence="1">
        <name>heme b</name>
        <dbReference type="ChEBI" id="CHEBI:60344"/>
    </cofactor>
</comment>
<dbReference type="Proteomes" id="UP000011761">
    <property type="component" value="Unassembled WGS sequence"/>
</dbReference>
<keyword evidence="7" id="KW-0408">Iron</keyword>
<dbReference type="NCBIfam" id="TIGR01413">
    <property type="entry name" value="Dyp_perox_fam"/>
    <property type="match status" value="1"/>
</dbReference>
<dbReference type="AlphaFoldDB" id="M2LY18"/>
<dbReference type="GO" id="GO:0004601">
    <property type="term" value="F:peroxidase activity"/>
    <property type="evidence" value="ECO:0007669"/>
    <property type="project" value="UniProtKB-KW"/>
</dbReference>
<evidence type="ECO:0000256" key="6">
    <source>
        <dbReference type="ARBA" id="ARBA00023002"/>
    </source>
</evidence>
<keyword evidence="5" id="KW-0732">Signal</keyword>
<comment type="similarity">
    <text evidence="8">Belongs to the DyP-type peroxidase family.</text>
</comment>
<reference evidence="11 12" key="1">
    <citation type="journal article" date="2012" name="PLoS Pathog.">
        <title>Diverse lifestyles and strategies of plant pathogenesis encoded in the genomes of eighteen Dothideomycetes fungi.</title>
        <authorList>
            <person name="Ohm R.A."/>
            <person name="Feau N."/>
            <person name="Henrissat B."/>
            <person name="Schoch C.L."/>
            <person name="Horwitz B.A."/>
            <person name="Barry K.W."/>
            <person name="Condon B.J."/>
            <person name="Copeland A.C."/>
            <person name="Dhillon B."/>
            <person name="Glaser F."/>
            <person name="Hesse C.N."/>
            <person name="Kosti I."/>
            <person name="LaButti K."/>
            <person name="Lindquist E.A."/>
            <person name="Lucas S."/>
            <person name="Salamov A.A."/>
            <person name="Bradshaw R.E."/>
            <person name="Ciuffetti L."/>
            <person name="Hamelin R.C."/>
            <person name="Kema G.H.J."/>
            <person name="Lawrence C."/>
            <person name="Scott J.A."/>
            <person name="Spatafora J.W."/>
            <person name="Turgeon B.G."/>
            <person name="de Wit P.J.G.M."/>
            <person name="Zhong S."/>
            <person name="Goodwin S.B."/>
            <person name="Grigoriev I.V."/>
        </authorList>
    </citation>
    <scope>NUCLEOTIDE SEQUENCE [LARGE SCALE GENOMIC DNA]</scope>
    <source>
        <strain evidence="11 12">UAMH 10762</strain>
    </source>
</reference>
<dbReference type="HOGENOM" id="CLU_015125_2_0_1"/>
<evidence type="ECO:0008006" key="13">
    <source>
        <dbReference type="Google" id="ProtNLM"/>
    </source>
</evidence>
<dbReference type="InterPro" id="IPR048328">
    <property type="entry name" value="Dyp_perox_C"/>
</dbReference>
<name>M2LY18_BAUPA</name>
<evidence type="ECO:0000259" key="9">
    <source>
        <dbReference type="Pfam" id="PF20628"/>
    </source>
</evidence>
<dbReference type="PANTHER" id="PTHR30521:SF4">
    <property type="entry name" value="DEFERROCHELATASE"/>
    <property type="match status" value="1"/>
</dbReference>
<keyword evidence="4" id="KW-0479">Metal-binding</keyword>
<keyword evidence="6" id="KW-0560">Oxidoreductase</keyword>
<dbReference type="InterPro" id="IPR011008">
    <property type="entry name" value="Dimeric_a/b-barrel"/>
</dbReference>
<dbReference type="PROSITE" id="PS51404">
    <property type="entry name" value="DYP_PEROXIDASE"/>
    <property type="match status" value="1"/>
</dbReference>
<gene>
    <name evidence="11" type="ORF">BAUCODRAFT_571758</name>
</gene>
<dbReference type="PANTHER" id="PTHR30521">
    <property type="entry name" value="DEFERROCHELATASE/PEROXIDASE"/>
    <property type="match status" value="1"/>
</dbReference>
<evidence type="ECO:0000256" key="5">
    <source>
        <dbReference type="ARBA" id="ARBA00022729"/>
    </source>
</evidence>
<dbReference type="STRING" id="717646.M2LY18"/>
<keyword evidence="3" id="KW-0349">Heme</keyword>
<dbReference type="eggNOG" id="ENOG502RUI2">
    <property type="taxonomic scope" value="Eukaryota"/>
</dbReference>
<evidence type="ECO:0000256" key="1">
    <source>
        <dbReference type="ARBA" id="ARBA00001970"/>
    </source>
</evidence>
<protein>
    <recommendedName>
        <fullName evidence="13">Dyp-type peroxidase</fullName>
    </recommendedName>
</protein>
<dbReference type="GeneID" id="19115642"/>
<dbReference type="OrthoDB" id="3207336at2759"/>
<evidence type="ECO:0000313" key="11">
    <source>
        <dbReference type="EMBL" id="EMC99592.1"/>
    </source>
</evidence>
<dbReference type="GO" id="GO:0046872">
    <property type="term" value="F:metal ion binding"/>
    <property type="evidence" value="ECO:0007669"/>
    <property type="project" value="UniProtKB-KW"/>
</dbReference>
<evidence type="ECO:0000256" key="7">
    <source>
        <dbReference type="ARBA" id="ARBA00023004"/>
    </source>
</evidence>
<organism evidence="11 12">
    <name type="scientific">Baudoinia panamericana (strain UAMH 10762)</name>
    <name type="common">Angels' share fungus</name>
    <name type="synonym">Baudoinia compniacensis (strain UAMH 10762)</name>
    <dbReference type="NCBI Taxonomy" id="717646"/>
    <lineage>
        <taxon>Eukaryota</taxon>
        <taxon>Fungi</taxon>
        <taxon>Dikarya</taxon>
        <taxon>Ascomycota</taxon>
        <taxon>Pezizomycotina</taxon>
        <taxon>Dothideomycetes</taxon>
        <taxon>Dothideomycetidae</taxon>
        <taxon>Mycosphaerellales</taxon>
        <taxon>Teratosphaeriaceae</taxon>
        <taxon>Baudoinia</taxon>
    </lineage>
</organism>
<keyword evidence="12" id="KW-1185">Reference proteome</keyword>